<evidence type="ECO:0000313" key="1">
    <source>
        <dbReference type="EMBL" id="NGQ91205.1"/>
    </source>
</evidence>
<proteinExistence type="predicted"/>
<comment type="caution">
    <text evidence="1">The sequence shown here is derived from an EMBL/GenBank/DDBJ whole genome shotgun (WGS) entry which is preliminary data.</text>
</comment>
<evidence type="ECO:0008006" key="3">
    <source>
        <dbReference type="Google" id="ProtNLM"/>
    </source>
</evidence>
<accession>A0A6M1U4Q0</accession>
<reference evidence="1 2" key="1">
    <citation type="submission" date="2020-02" db="EMBL/GenBank/DDBJ databases">
        <title>Rhodobacter translucens sp. nov., a novel bacterium isolated from activated sludge.</title>
        <authorList>
            <person name="Liu J."/>
        </authorList>
    </citation>
    <scope>NUCLEOTIDE SEQUENCE [LARGE SCALE GENOMIC DNA]</scope>
    <source>
        <strain evidence="1 2">HX-7-19</strain>
    </source>
</reference>
<organism evidence="1 2">
    <name type="scientific">Paragemmobacter kunshanensis</name>
    <dbReference type="NCBI Taxonomy" id="2583234"/>
    <lineage>
        <taxon>Bacteria</taxon>
        <taxon>Pseudomonadati</taxon>
        <taxon>Pseudomonadota</taxon>
        <taxon>Alphaproteobacteria</taxon>
        <taxon>Rhodobacterales</taxon>
        <taxon>Paracoccaceae</taxon>
        <taxon>Paragemmobacter</taxon>
    </lineage>
</organism>
<keyword evidence="2" id="KW-1185">Reference proteome</keyword>
<sequence length="106" mass="11909">MTRDTRLRAILEAMNADLRRGEFLRIEAYCAELETFLAEPRQALAGGRGDSRRLAQRNMECLKAAQAGLRAGMRRLAELAAAERADIYDRTGRRQPMTGGTEGRRL</sequence>
<gene>
    <name evidence="1" type="ORF">G5V65_09875</name>
</gene>
<evidence type="ECO:0000313" key="2">
    <source>
        <dbReference type="Proteomes" id="UP000474758"/>
    </source>
</evidence>
<dbReference type="RefSeq" id="WP_165049497.1">
    <property type="nucleotide sequence ID" value="NZ_JAALFE010000008.1"/>
</dbReference>
<protein>
    <recommendedName>
        <fullName evidence="3">Flagellar protein FlgN</fullName>
    </recommendedName>
</protein>
<dbReference type="Proteomes" id="UP000474758">
    <property type="component" value="Unassembled WGS sequence"/>
</dbReference>
<dbReference type="AlphaFoldDB" id="A0A6M1U4Q0"/>
<dbReference type="EMBL" id="JAALFE010000008">
    <property type="protein sequence ID" value="NGQ91205.1"/>
    <property type="molecule type" value="Genomic_DNA"/>
</dbReference>
<name>A0A6M1U4Q0_9RHOB</name>